<keyword evidence="3" id="KW-1185">Reference proteome</keyword>
<gene>
    <name evidence="2" type="ORF">B0T25DRAFT_302150</name>
</gene>
<evidence type="ECO:0000313" key="2">
    <source>
        <dbReference type="EMBL" id="KAK3343593.1"/>
    </source>
</evidence>
<evidence type="ECO:0000313" key="3">
    <source>
        <dbReference type="Proteomes" id="UP001275084"/>
    </source>
</evidence>
<evidence type="ECO:0000256" key="1">
    <source>
        <dbReference type="SAM" id="MobiDB-lite"/>
    </source>
</evidence>
<feature type="compositionally biased region" description="Basic and acidic residues" evidence="1">
    <location>
        <begin position="155"/>
        <end position="164"/>
    </location>
</feature>
<protein>
    <submittedName>
        <fullName evidence="2">Uncharacterized protein</fullName>
    </submittedName>
</protein>
<accession>A0AAJ0M978</accession>
<organism evidence="2 3">
    <name type="scientific">Lasiosphaeria hispida</name>
    <dbReference type="NCBI Taxonomy" id="260671"/>
    <lineage>
        <taxon>Eukaryota</taxon>
        <taxon>Fungi</taxon>
        <taxon>Dikarya</taxon>
        <taxon>Ascomycota</taxon>
        <taxon>Pezizomycotina</taxon>
        <taxon>Sordariomycetes</taxon>
        <taxon>Sordariomycetidae</taxon>
        <taxon>Sordariales</taxon>
        <taxon>Lasiosphaeriaceae</taxon>
        <taxon>Lasiosphaeria</taxon>
    </lineage>
</organism>
<name>A0AAJ0M978_9PEZI</name>
<comment type="caution">
    <text evidence="2">The sequence shown here is derived from an EMBL/GenBank/DDBJ whole genome shotgun (WGS) entry which is preliminary data.</text>
</comment>
<reference evidence="2" key="1">
    <citation type="journal article" date="2023" name="Mol. Phylogenet. Evol.">
        <title>Genome-scale phylogeny and comparative genomics of the fungal order Sordariales.</title>
        <authorList>
            <person name="Hensen N."/>
            <person name="Bonometti L."/>
            <person name="Westerberg I."/>
            <person name="Brannstrom I.O."/>
            <person name="Guillou S."/>
            <person name="Cros-Aarteil S."/>
            <person name="Calhoun S."/>
            <person name="Haridas S."/>
            <person name="Kuo A."/>
            <person name="Mondo S."/>
            <person name="Pangilinan J."/>
            <person name="Riley R."/>
            <person name="LaButti K."/>
            <person name="Andreopoulos B."/>
            <person name="Lipzen A."/>
            <person name="Chen C."/>
            <person name="Yan M."/>
            <person name="Daum C."/>
            <person name="Ng V."/>
            <person name="Clum A."/>
            <person name="Steindorff A."/>
            <person name="Ohm R.A."/>
            <person name="Martin F."/>
            <person name="Silar P."/>
            <person name="Natvig D.O."/>
            <person name="Lalanne C."/>
            <person name="Gautier V."/>
            <person name="Ament-Velasquez S.L."/>
            <person name="Kruys A."/>
            <person name="Hutchinson M.I."/>
            <person name="Powell A.J."/>
            <person name="Barry K."/>
            <person name="Miller A.N."/>
            <person name="Grigoriev I.V."/>
            <person name="Debuchy R."/>
            <person name="Gladieux P."/>
            <person name="Hiltunen Thoren M."/>
            <person name="Johannesson H."/>
        </authorList>
    </citation>
    <scope>NUCLEOTIDE SEQUENCE</scope>
    <source>
        <strain evidence="2">CBS 955.72</strain>
    </source>
</reference>
<dbReference type="Proteomes" id="UP001275084">
    <property type="component" value="Unassembled WGS sequence"/>
</dbReference>
<dbReference type="AlphaFoldDB" id="A0AAJ0M978"/>
<sequence>MNLPFTNIRPTFPEAPEGGMASMAGTREQSILDLVASTTEFQKAYPDIGLKGRVVEPVINMTFDIEEKLDPLARFVHESHFERMFEYLASDEADAFPKAVKAFWDARECLVGSSSDILEQFDAMYKIPKEGPKPVPAGLSRVRALLRLKRNMAAEQKEKERPGEDGEVVNTAAGMMGESGA</sequence>
<feature type="region of interest" description="Disordered" evidence="1">
    <location>
        <begin position="153"/>
        <end position="181"/>
    </location>
</feature>
<reference evidence="2" key="2">
    <citation type="submission" date="2023-06" db="EMBL/GenBank/DDBJ databases">
        <authorList>
            <consortium name="Lawrence Berkeley National Laboratory"/>
            <person name="Haridas S."/>
            <person name="Hensen N."/>
            <person name="Bonometti L."/>
            <person name="Westerberg I."/>
            <person name="Brannstrom I.O."/>
            <person name="Guillou S."/>
            <person name="Cros-Aarteil S."/>
            <person name="Calhoun S."/>
            <person name="Kuo A."/>
            <person name="Mondo S."/>
            <person name="Pangilinan J."/>
            <person name="Riley R."/>
            <person name="Labutti K."/>
            <person name="Andreopoulos B."/>
            <person name="Lipzen A."/>
            <person name="Chen C."/>
            <person name="Yanf M."/>
            <person name="Daum C."/>
            <person name="Ng V."/>
            <person name="Clum A."/>
            <person name="Steindorff A."/>
            <person name="Ohm R."/>
            <person name="Martin F."/>
            <person name="Silar P."/>
            <person name="Natvig D."/>
            <person name="Lalanne C."/>
            <person name="Gautier V."/>
            <person name="Ament-Velasquez S.L."/>
            <person name="Kruys A."/>
            <person name="Hutchinson M.I."/>
            <person name="Powell A.J."/>
            <person name="Barry K."/>
            <person name="Miller A.N."/>
            <person name="Grigoriev I.V."/>
            <person name="Debuchy R."/>
            <person name="Gladieux P."/>
            <person name="Thoren M.H."/>
            <person name="Johannesson H."/>
        </authorList>
    </citation>
    <scope>NUCLEOTIDE SEQUENCE</scope>
    <source>
        <strain evidence="2">CBS 955.72</strain>
    </source>
</reference>
<dbReference type="EMBL" id="JAUIQD010000007">
    <property type="protein sequence ID" value="KAK3343593.1"/>
    <property type="molecule type" value="Genomic_DNA"/>
</dbReference>
<proteinExistence type="predicted"/>